<protein>
    <submittedName>
        <fullName evidence="6">Putative MFS transporter</fullName>
    </submittedName>
</protein>
<dbReference type="GO" id="GO:0005886">
    <property type="term" value="C:plasma membrane"/>
    <property type="evidence" value="ECO:0007669"/>
    <property type="project" value="TreeGrafter"/>
</dbReference>
<evidence type="ECO:0000256" key="2">
    <source>
        <dbReference type="ARBA" id="ARBA00022692"/>
    </source>
</evidence>
<reference evidence="7" key="2">
    <citation type="submission" date="2017-12" db="EMBL/GenBank/DDBJ databases">
        <title>Genome Sequencing Reveals a Rich Biosynthetic Potential.</title>
        <authorList>
            <person name="Bertrand R.L."/>
            <person name="Abdel-Hameed M.E."/>
            <person name="Sorensen J.L."/>
        </authorList>
    </citation>
    <scope>NUCLEOTIDE SEQUENCE</scope>
</reference>
<reference evidence="6" key="1">
    <citation type="submission" date="2016-05" db="EMBL/GenBank/DDBJ databases">
        <title>Lichen genome sequencing reveals its rich biosynthetic potential.</title>
        <authorList>
            <person name="Bertrand R.L."/>
            <person name="Abdel-Hameed M."/>
            <person name="Sorensen J.L."/>
        </authorList>
    </citation>
    <scope>NUCLEOTIDE SEQUENCE</scope>
</reference>
<keyword evidence="2 5" id="KW-0812">Transmembrane</keyword>
<evidence type="ECO:0000256" key="1">
    <source>
        <dbReference type="ARBA" id="ARBA00004141"/>
    </source>
</evidence>
<dbReference type="AlphaFoldDB" id="A0A1Z1C4I5"/>
<sequence>MQRVDFLGTFLLIGANLTLVTALLEASTTFSWSSPLIIALLAVSGVLWIAFVAWEWFATKARITVLVVDLPQRFQTVNDLSALDARVRLLPYAIFAPLGSLVSNMIFMRRKSPLILLGAGASLQLVGLVQLATLLISASVPAAQYGYQIIADFGVGVSFGTLALSRHQASNRETWPRRPER</sequence>
<name>A0A1Z1C4I5_CLAUC</name>
<dbReference type="EMBL" id="KX264268">
    <property type="protein sequence ID" value="ANM86507.1"/>
    <property type="molecule type" value="Genomic_DNA"/>
</dbReference>
<keyword evidence="3 5" id="KW-1133">Transmembrane helix</keyword>
<accession>A0A1Z1C4I5</accession>
<dbReference type="EMBL" id="MG777515">
    <property type="protein sequence ID" value="AUW31419.1"/>
    <property type="molecule type" value="Genomic_DNA"/>
</dbReference>
<evidence type="ECO:0000313" key="6">
    <source>
        <dbReference type="EMBL" id="ANM86507.1"/>
    </source>
</evidence>
<evidence type="ECO:0000256" key="4">
    <source>
        <dbReference type="ARBA" id="ARBA00023136"/>
    </source>
</evidence>
<evidence type="ECO:0000256" key="3">
    <source>
        <dbReference type="ARBA" id="ARBA00022989"/>
    </source>
</evidence>
<evidence type="ECO:0000256" key="5">
    <source>
        <dbReference type="SAM" id="Phobius"/>
    </source>
</evidence>
<feature type="transmembrane region" description="Helical" evidence="5">
    <location>
        <begin position="6"/>
        <end position="24"/>
    </location>
</feature>
<proteinExistence type="predicted"/>
<feature type="transmembrane region" description="Helical" evidence="5">
    <location>
        <begin position="114"/>
        <end position="139"/>
    </location>
</feature>
<dbReference type="PANTHER" id="PTHR23501">
    <property type="entry name" value="MAJOR FACILITATOR SUPERFAMILY"/>
    <property type="match status" value="1"/>
</dbReference>
<dbReference type="GO" id="GO:0022857">
    <property type="term" value="F:transmembrane transporter activity"/>
    <property type="evidence" value="ECO:0007669"/>
    <property type="project" value="TreeGrafter"/>
</dbReference>
<keyword evidence="4 5" id="KW-0472">Membrane</keyword>
<evidence type="ECO:0000313" key="7">
    <source>
        <dbReference type="EMBL" id="AUW31419.1"/>
    </source>
</evidence>
<dbReference type="PANTHER" id="PTHR23501:SF43">
    <property type="entry name" value="MULTIDRUG TRANSPORTER, PUTATIVE (AFU_ORTHOLOGUE AFUA_6G03040)-RELATED"/>
    <property type="match status" value="1"/>
</dbReference>
<comment type="subcellular location">
    <subcellularLocation>
        <location evidence="1">Membrane</location>
        <topology evidence="1">Multi-pass membrane protein</topology>
    </subcellularLocation>
</comment>
<organism evidence="6">
    <name type="scientific">Cladonia uncialis subsp. uncialis</name>
    <dbReference type="NCBI Taxonomy" id="180999"/>
    <lineage>
        <taxon>Eukaryota</taxon>
        <taxon>Fungi</taxon>
        <taxon>Dikarya</taxon>
        <taxon>Ascomycota</taxon>
        <taxon>Pezizomycotina</taxon>
        <taxon>Lecanoromycetes</taxon>
        <taxon>OSLEUM clade</taxon>
        <taxon>Lecanoromycetidae</taxon>
        <taxon>Lecanorales</taxon>
        <taxon>Lecanorineae</taxon>
        <taxon>Cladoniaceae</taxon>
        <taxon>Cladonia</taxon>
    </lineage>
</organism>
<feature type="transmembrane region" description="Helical" evidence="5">
    <location>
        <begin position="36"/>
        <end position="57"/>
    </location>
</feature>
<feature type="transmembrane region" description="Helical" evidence="5">
    <location>
        <begin position="145"/>
        <end position="164"/>
    </location>
</feature>